<proteinExistence type="predicted"/>
<dbReference type="AlphaFoldDB" id="A0A451ANJ5"/>
<dbReference type="EMBL" id="CAADFZ010000153">
    <property type="protein sequence ID" value="VFK67636.1"/>
    <property type="molecule type" value="Genomic_DNA"/>
</dbReference>
<protein>
    <submittedName>
        <fullName evidence="1">Uncharacterized protein</fullName>
    </submittedName>
</protein>
<name>A0A451ANJ5_9GAMM</name>
<sequence length="58" mass="6825">METWNEHRNGQPRTLLLWRRLHLSPQAMGRTVGRGVVELLEDRESRGKTRAIETRSKN</sequence>
<gene>
    <name evidence="1" type="ORF">BECKUNK1418G_GA0071005_11534</name>
    <name evidence="2" type="ORF">BECKUNK1418H_GA0071006_11454</name>
</gene>
<evidence type="ECO:0000313" key="2">
    <source>
        <dbReference type="EMBL" id="VFK72864.1"/>
    </source>
</evidence>
<evidence type="ECO:0000313" key="1">
    <source>
        <dbReference type="EMBL" id="VFK67636.1"/>
    </source>
</evidence>
<accession>A0A451ANJ5</accession>
<organism evidence="1">
    <name type="scientific">Candidatus Kentrum sp. UNK</name>
    <dbReference type="NCBI Taxonomy" id="2126344"/>
    <lineage>
        <taxon>Bacteria</taxon>
        <taxon>Pseudomonadati</taxon>
        <taxon>Pseudomonadota</taxon>
        <taxon>Gammaproteobacteria</taxon>
        <taxon>Candidatus Kentrum</taxon>
    </lineage>
</organism>
<reference evidence="1" key="1">
    <citation type="submission" date="2019-02" db="EMBL/GenBank/DDBJ databases">
        <authorList>
            <person name="Gruber-Vodicka R. H."/>
            <person name="Seah K. B. B."/>
        </authorList>
    </citation>
    <scope>NUCLEOTIDE SEQUENCE</scope>
    <source>
        <strain evidence="2">BECK_BY19</strain>
        <strain evidence="1">BECK_BY8</strain>
    </source>
</reference>
<dbReference type="EMBL" id="CAADGD010000145">
    <property type="protein sequence ID" value="VFK72864.1"/>
    <property type="molecule type" value="Genomic_DNA"/>
</dbReference>